<reference evidence="1 2" key="2">
    <citation type="journal article" date="2022" name="Mol. Ecol. Resour.">
        <title>The genomes of chicory, endive, great burdock and yacon provide insights into Asteraceae paleo-polyploidization history and plant inulin production.</title>
        <authorList>
            <person name="Fan W."/>
            <person name="Wang S."/>
            <person name="Wang H."/>
            <person name="Wang A."/>
            <person name="Jiang F."/>
            <person name="Liu H."/>
            <person name="Zhao H."/>
            <person name="Xu D."/>
            <person name="Zhang Y."/>
        </authorList>
    </citation>
    <scope>NUCLEOTIDE SEQUENCE [LARGE SCALE GENOMIC DNA]</scope>
    <source>
        <strain evidence="2">cv. Yunnan</strain>
        <tissue evidence="1">Leaves</tissue>
    </source>
</reference>
<proteinExistence type="predicted"/>
<name>A0ACB9HKA1_9ASTR</name>
<keyword evidence="2" id="KW-1185">Reference proteome</keyword>
<organism evidence="1 2">
    <name type="scientific">Smallanthus sonchifolius</name>
    <dbReference type="NCBI Taxonomy" id="185202"/>
    <lineage>
        <taxon>Eukaryota</taxon>
        <taxon>Viridiplantae</taxon>
        <taxon>Streptophyta</taxon>
        <taxon>Embryophyta</taxon>
        <taxon>Tracheophyta</taxon>
        <taxon>Spermatophyta</taxon>
        <taxon>Magnoliopsida</taxon>
        <taxon>eudicotyledons</taxon>
        <taxon>Gunneridae</taxon>
        <taxon>Pentapetalae</taxon>
        <taxon>asterids</taxon>
        <taxon>campanulids</taxon>
        <taxon>Asterales</taxon>
        <taxon>Asteraceae</taxon>
        <taxon>Asteroideae</taxon>
        <taxon>Heliantheae alliance</taxon>
        <taxon>Millerieae</taxon>
        <taxon>Smallanthus</taxon>
    </lineage>
</organism>
<evidence type="ECO:0000313" key="1">
    <source>
        <dbReference type="EMBL" id="KAI3796229.1"/>
    </source>
</evidence>
<sequence length="108" mass="12076">MDFASSRQSMFQPVLTSTFVTSPSNPSSPPHHSHSLQIIYGSDHNHLINNPTREKAKDFLEREKGAITGRKGFVFLSSLRLNLLSLTITPSILTYSPVDPPIRLFILI</sequence>
<protein>
    <submittedName>
        <fullName evidence="1">Uncharacterized protein</fullName>
    </submittedName>
</protein>
<gene>
    <name evidence="1" type="ORF">L1987_38895</name>
</gene>
<comment type="caution">
    <text evidence="1">The sequence shown here is derived from an EMBL/GenBank/DDBJ whole genome shotgun (WGS) entry which is preliminary data.</text>
</comment>
<accession>A0ACB9HKA1</accession>
<dbReference type="EMBL" id="CM042029">
    <property type="protein sequence ID" value="KAI3796229.1"/>
    <property type="molecule type" value="Genomic_DNA"/>
</dbReference>
<dbReference type="Proteomes" id="UP001056120">
    <property type="component" value="Linkage Group LG12"/>
</dbReference>
<evidence type="ECO:0000313" key="2">
    <source>
        <dbReference type="Proteomes" id="UP001056120"/>
    </source>
</evidence>
<reference evidence="2" key="1">
    <citation type="journal article" date="2022" name="Mol. Ecol. Resour.">
        <title>The genomes of chicory, endive, great burdock and yacon provide insights into Asteraceae palaeo-polyploidization history and plant inulin production.</title>
        <authorList>
            <person name="Fan W."/>
            <person name="Wang S."/>
            <person name="Wang H."/>
            <person name="Wang A."/>
            <person name="Jiang F."/>
            <person name="Liu H."/>
            <person name="Zhao H."/>
            <person name="Xu D."/>
            <person name="Zhang Y."/>
        </authorList>
    </citation>
    <scope>NUCLEOTIDE SEQUENCE [LARGE SCALE GENOMIC DNA]</scope>
    <source>
        <strain evidence="2">cv. Yunnan</strain>
    </source>
</reference>